<feature type="region of interest" description="Disordered" evidence="5">
    <location>
        <begin position="21"/>
        <end position="47"/>
    </location>
</feature>
<gene>
    <name evidence="7" type="ORF">J5N97_016634</name>
</gene>
<keyword evidence="4" id="KW-0539">Nucleus</keyword>
<comment type="caution">
    <text evidence="7">The sequence shown here is derived from an EMBL/GenBank/DDBJ whole genome shotgun (WGS) entry which is preliminary data.</text>
</comment>
<reference evidence="7" key="1">
    <citation type="submission" date="2021-03" db="EMBL/GenBank/DDBJ databases">
        <authorList>
            <person name="Li Z."/>
            <person name="Yang C."/>
        </authorList>
    </citation>
    <scope>NUCLEOTIDE SEQUENCE</scope>
    <source>
        <strain evidence="7">Dzin_1.0</strain>
        <tissue evidence="7">Leaf</tissue>
    </source>
</reference>
<feature type="region of interest" description="Disordered" evidence="5">
    <location>
        <begin position="104"/>
        <end position="128"/>
    </location>
</feature>
<evidence type="ECO:0000256" key="2">
    <source>
        <dbReference type="ARBA" id="ARBA00023125"/>
    </source>
</evidence>
<dbReference type="InterPro" id="IPR006447">
    <property type="entry name" value="Myb_dom_plants"/>
</dbReference>
<dbReference type="FunFam" id="1.10.10.60:FF:000002">
    <property type="entry name" value="Myb family transcription factor"/>
    <property type="match status" value="1"/>
</dbReference>
<dbReference type="InterPro" id="IPR009057">
    <property type="entry name" value="Homeodomain-like_sf"/>
</dbReference>
<dbReference type="EMBL" id="JAGGNH010000004">
    <property type="protein sequence ID" value="KAJ0974669.1"/>
    <property type="molecule type" value="Genomic_DNA"/>
</dbReference>
<dbReference type="PROSITE" id="PS51294">
    <property type="entry name" value="HTH_MYB"/>
    <property type="match status" value="1"/>
</dbReference>
<dbReference type="GO" id="GO:0003700">
    <property type="term" value="F:DNA-binding transcription factor activity"/>
    <property type="evidence" value="ECO:0007669"/>
    <property type="project" value="InterPro"/>
</dbReference>
<evidence type="ECO:0000256" key="3">
    <source>
        <dbReference type="ARBA" id="ARBA00023163"/>
    </source>
</evidence>
<dbReference type="Pfam" id="PF14379">
    <property type="entry name" value="Myb_CC_LHEQLE"/>
    <property type="match status" value="1"/>
</dbReference>
<evidence type="ECO:0000256" key="4">
    <source>
        <dbReference type="ARBA" id="ARBA00023242"/>
    </source>
</evidence>
<feature type="compositionally biased region" description="Polar residues" evidence="5">
    <location>
        <begin position="200"/>
        <end position="212"/>
    </location>
</feature>
<proteinExistence type="predicted"/>
<evidence type="ECO:0000313" key="8">
    <source>
        <dbReference type="Proteomes" id="UP001085076"/>
    </source>
</evidence>
<organism evidence="7 8">
    <name type="scientific">Dioscorea zingiberensis</name>
    <dbReference type="NCBI Taxonomy" id="325984"/>
    <lineage>
        <taxon>Eukaryota</taxon>
        <taxon>Viridiplantae</taxon>
        <taxon>Streptophyta</taxon>
        <taxon>Embryophyta</taxon>
        <taxon>Tracheophyta</taxon>
        <taxon>Spermatophyta</taxon>
        <taxon>Magnoliopsida</taxon>
        <taxon>Liliopsida</taxon>
        <taxon>Dioscoreales</taxon>
        <taxon>Dioscoreaceae</taxon>
        <taxon>Dioscorea</taxon>
    </lineage>
</organism>
<dbReference type="InterPro" id="IPR017930">
    <property type="entry name" value="Myb_dom"/>
</dbReference>
<feature type="domain" description="HTH myb-type" evidence="6">
    <location>
        <begin position="44"/>
        <end position="101"/>
    </location>
</feature>
<dbReference type="NCBIfam" id="TIGR01557">
    <property type="entry name" value="myb_SHAQKYF"/>
    <property type="match status" value="1"/>
</dbReference>
<keyword evidence="8" id="KW-1185">Reference proteome</keyword>
<dbReference type="OrthoDB" id="551907at2759"/>
<dbReference type="InterPro" id="IPR025756">
    <property type="entry name" value="Myb_CC_LHEQLE"/>
</dbReference>
<dbReference type="InterPro" id="IPR001005">
    <property type="entry name" value="SANT/Myb"/>
</dbReference>
<dbReference type="PANTHER" id="PTHR31499">
    <property type="entry name" value="MYB FAMILY TRANSCRIPTION FACTOR PHL11"/>
    <property type="match status" value="1"/>
</dbReference>
<dbReference type="Gene3D" id="1.10.10.60">
    <property type="entry name" value="Homeodomain-like"/>
    <property type="match status" value="1"/>
</dbReference>
<evidence type="ECO:0000259" key="6">
    <source>
        <dbReference type="PROSITE" id="PS51294"/>
    </source>
</evidence>
<sequence length="287" mass="31715">MYHAKKFSSLPMVHHKAPSTEELGNVSSCGGSPVRNTGSSGGGKQRLRWTSDLHDRFVDAITQLGGPDRATPKGVLRVMGVPGITIYHVKSHLQKYRLAKYLPESPADGSKEEKKDTGDALSSMDSAPGVEINEALKMQMEVQKRLHEQLEVQRQLQLRIEAQSRYLQKIIEEQQKLGGTLVACDFPVANEKRKACGSPSKAQESLSEPSSLKKQRPGDQLTDTEQAPPTLTGKPESWNPDLHGKTTLDFALGVETENREVRHNSAQQVHSTMEDENQNIIVRSSSK</sequence>
<reference evidence="7" key="2">
    <citation type="journal article" date="2022" name="Hortic Res">
        <title>The genome of Dioscorea zingiberensis sheds light on the biosynthesis, origin and evolution of the medicinally important diosgenin saponins.</title>
        <authorList>
            <person name="Li Y."/>
            <person name="Tan C."/>
            <person name="Li Z."/>
            <person name="Guo J."/>
            <person name="Li S."/>
            <person name="Chen X."/>
            <person name="Wang C."/>
            <person name="Dai X."/>
            <person name="Yang H."/>
            <person name="Song W."/>
            <person name="Hou L."/>
            <person name="Xu J."/>
            <person name="Tong Z."/>
            <person name="Xu A."/>
            <person name="Yuan X."/>
            <person name="Wang W."/>
            <person name="Yang Q."/>
            <person name="Chen L."/>
            <person name="Sun Z."/>
            <person name="Wang K."/>
            <person name="Pan B."/>
            <person name="Chen J."/>
            <person name="Bao Y."/>
            <person name="Liu F."/>
            <person name="Qi X."/>
            <person name="Gang D.R."/>
            <person name="Wen J."/>
            <person name="Li J."/>
        </authorList>
    </citation>
    <scope>NUCLEOTIDE SEQUENCE</scope>
    <source>
        <strain evidence="7">Dzin_1.0</strain>
    </source>
</reference>
<dbReference type="PANTHER" id="PTHR31499:SF79">
    <property type="entry name" value="HTH MYB-TYPE DOMAIN-CONTAINING PROTEIN"/>
    <property type="match status" value="1"/>
</dbReference>
<accession>A0A9D5CKM0</accession>
<keyword evidence="2" id="KW-0238">DNA-binding</keyword>
<keyword evidence="1" id="KW-0805">Transcription regulation</keyword>
<evidence type="ECO:0000256" key="5">
    <source>
        <dbReference type="SAM" id="MobiDB-lite"/>
    </source>
</evidence>
<dbReference type="Pfam" id="PF00249">
    <property type="entry name" value="Myb_DNA-binding"/>
    <property type="match status" value="1"/>
</dbReference>
<name>A0A9D5CKM0_9LILI</name>
<evidence type="ECO:0000313" key="7">
    <source>
        <dbReference type="EMBL" id="KAJ0974669.1"/>
    </source>
</evidence>
<protein>
    <recommendedName>
        <fullName evidence="6">HTH myb-type domain-containing protein</fullName>
    </recommendedName>
</protein>
<dbReference type="SUPFAM" id="SSF46689">
    <property type="entry name" value="Homeodomain-like"/>
    <property type="match status" value="1"/>
</dbReference>
<feature type="region of interest" description="Disordered" evidence="5">
    <location>
        <begin position="194"/>
        <end position="287"/>
    </location>
</feature>
<feature type="compositionally biased region" description="Basic and acidic residues" evidence="5">
    <location>
        <begin position="109"/>
        <end position="118"/>
    </location>
</feature>
<keyword evidence="3" id="KW-0804">Transcription</keyword>
<feature type="compositionally biased region" description="Polar residues" evidence="5">
    <location>
        <begin position="278"/>
        <end position="287"/>
    </location>
</feature>
<feature type="compositionally biased region" description="Polar residues" evidence="5">
    <location>
        <begin position="25"/>
        <end position="38"/>
    </location>
</feature>
<dbReference type="AlphaFoldDB" id="A0A9D5CKM0"/>
<dbReference type="Proteomes" id="UP001085076">
    <property type="component" value="Miscellaneous, Linkage group lg04"/>
</dbReference>
<dbReference type="InterPro" id="IPR046955">
    <property type="entry name" value="PHR1-like"/>
</dbReference>
<evidence type="ECO:0000256" key="1">
    <source>
        <dbReference type="ARBA" id="ARBA00023015"/>
    </source>
</evidence>
<dbReference type="GO" id="GO:0003677">
    <property type="term" value="F:DNA binding"/>
    <property type="evidence" value="ECO:0007669"/>
    <property type="project" value="UniProtKB-KW"/>
</dbReference>